<keyword evidence="3" id="KW-1185">Reference proteome</keyword>
<protein>
    <submittedName>
        <fullName evidence="2">Uncharacterized protein</fullName>
    </submittedName>
</protein>
<evidence type="ECO:0000256" key="1">
    <source>
        <dbReference type="SAM" id="SignalP"/>
    </source>
</evidence>
<sequence>MYLPHRVAPVLAALTLLVALPYDAASSEPVARHGRVAGQKRELFGADCRVDVTRSRVTASCHNPYPETDRVALHIECRQWWDIDTDSRPTAVDPAQTLTLAGRCWKSVATAWVSHQKPAR</sequence>
<evidence type="ECO:0000313" key="2">
    <source>
        <dbReference type="EMBL" id="MCX3063974.1"/>
    </source>
</evidence>
<dbReference type="Proteomes" id="UP001163064">
    <property type="component" value="Unassembled WGS sequence"/>
</dbReference>
<feature type="signal peptide" evidence="1">
    <location>
        <begin position="1"/>
        <end position="24"/>
    </location>
</feature>
<organism evidence="2 3">
    <name type="scientific">Streptomyces beihaiensis</name>
    <dbReference type="NCBI Taxonomy" id="2984495"/>
    <lineage>
        <taxon>Bacteria</taxon>
        <taxon>Bacillati</taxon>
        <taxon>Actinomycetota</taxon>
        <taxon>Actinomycetes</taxon>
        <taxon>Kitasatosporales</taxon>
        <taxon>Streptomycetaceae</taxon>
        <taxon>Streptomyces</taxon>
    </lineage>
</organism>
<reference evidence="2" key="1">
    <citation type="submission" date="2022-10" db="EMBL/GenBank/DDBJ databases">
        <title>Streptomyces beihaiensis sp. nov., a chitin degrading actinobacterium, isolated from shrimp pond soil.</title>
        <authorList>
            <person name="Xie J."/>
            <person name="Shen N."/>
        </authorList>
    </citation>
    <scope>NUCLEOTIDE SEQUENCE</scope>
    <source>
        <strain evidence="2">GXMU-J5</strain>
    </source>
</reference>
<accession>A0ABT3U3W6</accession>
<proteinExistence type="predicted"/>
<dbReference type="EMBL" id="JAPHNL010000328">
    <property type="protein sequence ID" value="MCX3063974.1"/>
    <property type="molecule type" value="Genomic_DNA"/>
</dbReference>
<comment type="caution">
    <text evidence="2">The sequence shown here is derived from an EMBL/GenBank/DDBJ whole genome shotgun (WGS) entry which is preliminary data.</text>
</comment>
<feature type="chain" id="PRO_5047176229" evidence="1">
    <location>
        <begin position="25"/>
        <end position="120"/>
    </location>
</feature>
<gene>
    <name evidence="2" type="ORF">OFY01_30305</name>
</gene>
<name>A0ABT3U3W6_9ACTN</name>
<keyword evidence="1" id="KW-0732">Signal</keyword>
<evidence type="ECO:0000313" key="3">
    <source>
        <dbReference type="Proteomes" id="UP001163064"/>
    </source>
</evidence>
<dbReference type="RefSeq" id="WP_266605356.1">
    <property type="nucleotide sequence ID" value="NZ_JAPHNL010000328.1"/>
</dbReference>